<comment type="caution">
    <text evidence="1">The sequence shown here is derived from an EMBL/GenBank/DDBJ whole genome shotgun (WGS) entry which is preliminary data.</text>
</comment>
<organism evidence="1">
    <name type="scientific">marine sediment metagenome</name>
    <dbReference type="NCBI Taxonomy" id="412755"/>
    <lineage>
        <taxon>unclassified sequences</taxon>
        <taxon>metagenomes</taxon>
        <taxon>ecological metagenomes</taxon>
    </lineage>
</organism>
<name>A0A0F9U2H0_9ZZZZ</name>
<accession>A0A0F9U2H0</accession>
<gene>
    <name evidence="1" type="ORF">LCGC14_0317660</name>
</gene>
<dbReference type="EMBL" id="LAZR01000213">
    <property type="protein sequence ID" value="KKN81507.1"/>
    <property type="molecule type" value="Genomic_DNA"/>
</dbReference>
<proteinExistence type="predicted"/>
<reference evidence="1" key="1">
    <citation type="journal article" date="2015" name="Nature">
        <title>Complex archaea that bridge the gap between prokaryotes and eukaryotes.</title>
        <authorList>
            <person name="Spang A."/>
            <person name="Saw J.H."/>
            <person name="Jorgensen S.L."/>
            <person name="Zaremba-Niedzwiedzka K."/>
            <person name="Martijn J."/>
            <person name="Lind A.E."/>
            <person name="van Eijk R."/>
            <person name="Schleper C."/>
            <person name="Guy L."/>
            <person name="Ettema T.J."/>
        </authorList>
    </citation>
    <scope>NUCLEOTIDE SEQUENCE</scope>
</reference>
<sequence>MGRGKLAKKKEEIQLHKALCFKLKQQRDTLKQELIVERLKVKDTKITGDERLRMAQRAQSAHRQSRDEVERLRLQIHRMANGETLPYDAREEITMNKELFDRLPEYSYSLPDFVDRTKGFMWRRKETPPWSPYFGIADEWLVGEFLGKAEMSLKRMVKIKWYKVILKG</sequence>
<protein>
    <submittedName>
        <fullName evidence="1">Uncharacterized protein</fullName>
    </submittedName>
</protein>
<dbReference type="AlphaFoldDB" id="A0A0F9U2H0"/>
<evidence type="ECO:0000313" key="1">
    <source>
        <dbReference type="EMBL" id="KKN81507.1"/>
    </source>
</evidence>